<dbReference type="PROSITE" id="PS50893">
    <property type="entry name" value="ABC_TRANSPORTER_2"/>
    <property type="match status" value="1"/>
</dbReference>
<feature type="transmembrane region" description="Helical" evidence="7">
    <location>
        <begin position="23"/>
        <end position="50"/>
    </location>
</feature>
<gene>
    <name evidence="10" type="ORF">NE686_05580</name>
</gene>
<evidence type="ECO:0000256" key="4">
    <source>
        <dbReference type="ARBA" id="ARBA00022840"/>
    </source>
</evidence>
<evidence type="ECO:0000313" key="11">
    <source>
        <dbReference type="Proteomes" id="UP001524478"/>
    </source>
</evidence>
<feature type="transmembrane region" description="Helical" evidence="7">
    <location>
        <begin position="70"/>
        <end position="102"/>
    </location>
</feature>
<dbReference type="InterPro" id="IPR003593">
    <property type="entry name" value="AAA+_ATPase"/>
</dbReference>
<dbReference type="InterPro" id="IPR036640">
    <property type="entry name" value="ABC1_TM_sf"/>
</dbReference>
<dbReference type="EMBL" id="JANGAC010000003">
    <property type="protein sequence ID" value="MCQ4922547.1"/>
    <property type="molecule type" value="Genomic_DNA"/>
</dbReference>
<evidence type="ECO:0000256" key="6">
    <source>
        <dbReference type="ARBA" id="ARBA00023136"/>
    </source>
</evidence>
<evidence type="ECO:0000256" key="7">
    <source>
        <dbReference type="SAM" id="Phobius"/>
    </source>
</evidence>
<evidence type="ECO:0000256" key="5">
    <source>
        <dbReference type="ARBA" id="ARBA00022989"/>
    </source>
</evidence>
<evidence type="ECO:0000313" key="10">
    <source>
        <dbReference type="EMBL" id="MCQ4922547.1"/>
    </source>
</evidence>
<dbReference type="PROSITE" id="PS50929">
    <property type="entry name" value="ABC_TM1F"/>
    <property type="match status" value="1"/>
</dbReference>
<feature type="domain" description="ABC transmembrane type-1" evidence="9">
    <location>
        <begin position="26"/>
        <end position="319"/>
    </location>
</feature>
<evidence type="ECO:0000256" key="3">
    <source>
        <dbReference type="ARBA" id="ARBA00022741"/>
    </source>
</evidence>
<evidence type="ECO:0000256" key="1">
    <source>
        <dbReference type="ARBA" id="ARBA00004651"/>
    </source>
</evidence>
<dbReference type="InterPro" id="IPR003439">
    <property type="entry name" value="ABC_transporter-like_ATP-bd"/>
</dbReference>
<sequence length="605" mass="66812">MKQEVKKKQGLSRLFEIAGEKKLLLIISGILAAFSAACMLVPFISVYQILGELLRSGGNISLVDGTMMTRWGWIAFAGLIAGLLLLYAAIICSHVAAFRILYGMRMGLARHIGKLSLGYLNSTATGAIKKNLEQDVERIELFVAHTIPDLVNVAATVIVMFAIFFSLNGWMSLTCIIAFAISIAMQASMMFGKKAQNTMKAYFDAQERIHSSAIQYVRGIPVVKIFGQTVFSFKKFHNDLIAYRDWAVAYCDKFENGMAVFTVVLNSFLTFILPVGLLIMSGDPNNISFALVYLFFIIMAPSVSSPLYKLTMLASGTREIFEGVSRIDAIYAEEPVRETSEPKHPFGYNISFENVSFAYENKAEATRVEALADINFTARAGEITALVGPSGSGKSTVANLIPRFWDIKTGEIKIGGVNIKDIPTEELMNTVSFVFQDTFLFYDTLFENIKVGRPNATDEEVYAAARAAQCHQFIENLPDGYNTLIGEGGVFLSGGEEQRVSVARAILKNSPILVLDEATAFADPENEYKMQIALKELIKDKTVIVIAHRLSSIKTANQIIVLRDGMIEQIGTHDNLVAEEGLYQRMWEAYTSAYDWTLKVGGAKA</sequence>
<proteinExistence type="predicted"/>
<comment type="subcellular location">
    <subcellularLocation>
        <location evidence="1">Cell membrane</location>
        <topology evidence="1">Multi-pass membrane protein</topology>
    </subcellularLocation>
</comment>
<evidence type="ECO:0000256" key="2">
    <source>
        <dbReference type="ARBA" id="ARBA00022692"/>
    </source>
</evidence>
<accession>A0ABT1S947</accession>
<keyword evidence="2 7" id="KW-0812">Transmembrane</keyword>
<keyword evidence="11" id="KW-1185">Reference proteome</keyword>
<dbReference type="Proteomes" id="UP001524478">
    <property type="component" value="Unassembled WGS sequence"/>
</dbReference>
<dbReference type="Pfam" id="PF00664">
    <property type="entry name" value="ABC_membrane"/>
    <property type="match status" value="1"/>
</dbReference>
<keyword evidence="5 7" id="KW-1133">Transmembrane helix</keyword>
<dbReference type="InterPro" id="IPR027417">
    <property type="entry name" value="P-loop_NTPase"/>
</dbReference>
<dbReference type="Gene3D" id="3.40.50.300">
    <property type="entry name" value="P-loop containing nucleotide triphosphate hydrolases"/>
    <property type="match status" value="1"/>
</dbReference>
<dbReference type="Pfam" id="PF00005">
    <property type="entry name" value="ABC_tran"/>
    <property type="match status" value="1"/>
</dbReference>
<dbReference type="SMART" id="SM00382">
    <property type="entry name" value="AAA"/>
    <property type="match status" value="1"/>
</dbReference>
<dbReference type="SUPFAM" id="SSF52540">
    <property type="entry name" value="P-loop containing nucleoside triphosphate hydrolases"/>
    <property type="match status" value="1"/>
</dbReference>
<dbReference type="SUPFAM" id="SSF90123">
    <property type="entry name" value="ABC transporter transmembrane region"/>
    <property type="match status" value="1"/>
</dbReference>
<protein>
    <submittedName>
        <fullName evidence="10">ABC transporter ATP-binding protein/permease</fullName>
    </submittedName>
</protein>
<keyword evidence="6 7" id="KW-0472">Membrane</keyword>
<keyword evidence="4 10" id="KW-0067">ATP-binding</keyword>
<dbReference type="InterPro" id="IPR011527">
    <property type="entry name" value="ABC1_TM_dom"/>
</dbReference>
<evidence type="ECO:0000259" key="9">
    <source>
        <dbReference type="PROSITE" id="PS50929"/>
    </source>
</evidence>
<feature type="transmembrane region" description="Helical" evidence="7">
    <location>
        <begin position="287"/>
        <end position="308"/>
    </location>
</feature>
<name>A0ABT1S947_9FIRM</name>
<reference evidence="10 11" key="1">
    <citation type="submission" date="2022-06" db="EMBL/GenBank/DDBJ databases">
        <title>Isolation of gut microbiota from human fecal samples.</title>
        <authorList>
            <person name="Pamer E.G."/>
            <person name="Barat B."/>
            <person name="Waligurski E."/>
            <person name="Medina S."/>
            <person name="Paddock L."/>
            <person name="Mostad J."/>
        </authorList>
    </citation>
    <scope>NUCLEOTIDE SEQUENCE [LARGE SCALE GENOMIC DNA]</scope>
    <source>
        <strain evidence="10 11">DFI.7.95</strain>
    </source>
</reference>
<evidence type="ECO:0000259" key="8">
    <source>
        <dbReference type="PROSITE" id="PS50893"/>
    </source>
</evidence>
<dbReference type="PANTHER" id="PTHR43394">
    <property type="entry name" value="ATP-DEPENDENT PERMEASE MDL1, MITOCHONDRIAL"/>
    <property type="match status" value="1"/>
</dbReference>
<dbReference type="InterPro" id="IPR039421">
    <property type="entry name" value="Type_1_exporter"/>
</dbReference>
<dbReference type="Gene3D" id="1.20.1560.10">
    <property type="entry name" value="ABC transporter type 1, transmembrane domain"/>
    <property type="match status" value="1"/>
</dbReference>
<dbReference type="GO" id="GO:0005524">
    <property type="term" value="F:ATP binding"/>
    <property type="evidence" value="ECO:0007669"/>
    <property type="project" value="UniProtKB-KW"/>
</dbReference>
<feature type="transmembrane region" description="Helical" evidence="7">
    <location>
        <begin position="259"/>
        <end position="281"/>
    </location>
</feature>
<comment type="caution">
    <text evidence="10">The sequence shown here is derived from an EMBL/GenBank/DDBJ whole genome shotgun (WGS) entry which is preliminary data.</text>
</comment>
<dbReference type="RefSeq" id="WP_256310768.1">
    <property type="nucleotide sequence ID" value="NZ_JANGAC010000003.1"/>
</dbReference>
<feature type="transmembrane region" description="Helical" evidence="7">
    <location>
        <begin position="170"/>
        <end position="191"/>
    </location>
</feature>
<feature type="domain" description="ABC transporter" evidence="8">
    <location>
        <begin position="350"/>
        <end position="589"/>
    </location>
</feature>
<organism evidence="10 11">
    <name type="scientific">Tissierella carlieri</name>
    <dbReference type="NCBI Taxonomy" id="689904"/>
    <lineage>
        <taxon>Bacteria</taxon>
        <taxon>Bacillati</taxon>
        <taxon>Bacillota</taxon>
        <taxon>Tissierellia</taxon>
        <taxon>Tissierellales</taxon>
        <taxon>Tissierellaceae</taxon>
        <taxon>Tissierella</taxon>
    </lineage>
</organism>
<keyword evidence="3" id="KW-0547">Nucleotide-binding</keyword>
<dbReference type="PANTHER" id="PTHR43394:SF1">
    <property type="entry name" value="ATP-BINDING CASSETTE SUB-FAMILY B MEMBER 10, MITOCHONDRIAL"/>
    <property type="match status" value="1"/>
</dbReference>